<reference evidence="1 2" key="1">
    <citation type="submission" date="2019-08" db="EMBL/GenBank/DDBJ databases">
        <title>Draft genome sequences of two oriental melons (Cucumis melo L. var makuwa).</title>
        <authorList>
            <person name="Kwon S.-Y."/>
        </authorList>
    </citation>
    <scope>NUCLEOTIDE SEQUENCE [LARGE SCALE GENOMIC DNA]</scope>
    <source>
        <strain evidence="2">cv. Chang Bougi</strain>
        <tissue evidence="1">Leaf</tissue>
    </source>
</reference>
<name>A0A5D3C277_CUCMM</name>
<evidence type="ECO:0000313" key="1">
    <source>
        <dbReference type="EMBL" id="TYK05485.1"/>
    </source>
</evidence>
<accession>A0A5D3C277</accession>
<evidence type="ECO:0000313" key="2">
    <source>
        <dbReference type="Proteomes" id="UP000321947"/>
    </source>
</evidence>
<protein>
    <submittedName>
        <fullName evidence="1">Uncharacterized protein</fullName>
    </submittedName>
</protein>
<proteinExistence type="predicted"/>
<dbReference type="EMBL" id="SSTD01013865">
    <property type="protein sequence ID" value="TYK05485.1"/>
    <property type="molecule type" value="Genomic_DNA"/>
</dbReference>
<dbReference type="Proteomes" id="UP000321947">
    <property type="component" value="Unassembled WGS sequence"/>
</dbReference>
<dbReference type="AlphaFoldDB" id="A0A5D3C277"/>
<gene>
    <name evidence="1" type="ORF">E5676_scaffold83G001910</name>
</gene>
<organism evidence="1 2">
    <name type="scientific">Cucumis melo var. makuwa</name>
    <name type="common">Oriental melon</name>
    <dbReference type="NCBI Taxonomy" id="1194695"/>
    <lineage>
        <taxon>Eukaryota</taxon>
        <taxon>Viridiplantae</taxon>
        <taxon>Streptophyta</taxon>
        <taxon>Embryophyta</taxon>
        <taxon>Tracheophyta</taxon>
        <taxon>Spermatophyta</taxon>
        <taxon>Magnoliopsida</taxon>
        <taxon>eudicotyledons</taxon>
        <taxon>Gunneridae</taxon>
        <taxon>Pentapetalae</taxon>
        <taxon>rosids</taxon>
        <taxon>fabids</taxon>
        <taxon>Cucurbitales</taxon>
        <taxon>Cucurbitaceae</taxon>
        <taxon>Benincaseae</taxon>
        <taxon>Cucumis</taxon>
    </lineage>
</organism>
<comment type="caution">
    <text evidence="1">The sequence shown here is derived from an EMBL/GenBank/DDBJ whole genome shotgun (WGS) entry which is preliminary data.</text>
</comment>
<sequence length="91" mass="10061">MRRIVRNQSSYVSIARNNDTLRINVRNSTVGLQETNPPTLCAIAQSGMPQFIDLISVNGKSPWILDSEAISHLIGFQSTLSLAMLIMRKCG</sequence>